<feature type="transmembrane region" description="Helical" evidence="1">
    <location>
        <begin position="147"/>
        <end position="164"/>
    </location>
</feature>
<proteinExistence type="predicted"/>
<dbReference type="RefSeq" id="WP_110796865.1">
    <property type="nucleotide sequence ID" value="NZ_KZ826490.1"/>
</dbReference>
<evidence type="ECO:0000256" key="1">
    <source>
        <dbReference type="SAM" id="Phobius"/>
    </source>
</evidence>
<keyword evidence="1" id="KW-1133">Transmembrane helix</keyword>
<dbReference type="AlphaFoldDB" id="A0A2V4MR91"/>
<protein>
    <submittedName>
        <fullName evidence="2">Uncharacterized protein</fullName>
    </submittedName>
</protein>
<keyword evidence="1" id="KW-0472">Membrane</keyword>
<dbReference type="Proteomes" id="UP000248012">
    <property type="component" value="Unassembled WGS sequence"/>
</dbReference>
<evidence type="ECO:0000313" key="3">
    <source>
        <dbReference type="Proteomes" id="UP000248012"/>
    </source>
</evidence>
<dbReference type="OrthoDB" id="7860175at2"/>
<feature type="transmembrane region" description="Helical" evidence="1">
    <location>
        <begin position="92"/>
        <end position="115"/>
    </location>
</feature>
<evidence type="ECO:0000313" key="2">
    <source>
        <dbReference type="EMBL" id="PYC46628.1"/>
    </source>
</evidence>
<gene>
    <name evidence="2" type="ORF">DI396_14120</name>
</gene>
<accession>A0A2V4MR91</accession>
<name>A0A2V4MR91_9RHOB</name>
<reference evidence="2 3" key="1">
    <citation type="submission" date="2018-05" db="EMBL/GenBank/DDBJ databases">
        <title>Oceanovita maritima gen. nov., sp. nov., a marine bacterium in the family Rhodobacteraceae isolated from surface seawater of Lundu port Xiamen, China.</title>
        <authorList>
            <person name="Hetharua B.H."/>
            <person name="Min D."/>
            <person name="Liao H."/>
            <person name="Tian Y."/>
        </authorList>
    </citation>
    <scope>NUCLEOTIDE SEQUENCE [LARGE SCALE GENOMIC DNA]</scope>
    <source>
        <strain evidence="2 3">FSX-11</strain>
    </source>
</reference>
<dbReference type="EMBL" id="QFVT01000011">
    <property type="protein sequence ID" value="PYC46628.1"/>
    <property type="molecule type" value="Genomic_DNA"/>
</dbReference>
<keyword evidence="3" id="KW-1185">Reference proteome</keyword>
<organism evidence="2 3">
    <name type="scientific">Litorivita pollutaquae</name>
    <dbReference type="NCBI Taxonomy" id="2200892"/>
    <lineage>
        <taxon>Bacteria</taxon>
        <taxon>Pseudomonadati</taxon>
        <taxon>Pseudomonadota</taxon>
        <taxon>Alphaproteobacteria</taxon>
        <taxon>Rhodobacterales</taxon>
        <taxon>Paracoccaceae</taxon>
        <taxon>Litorivita</taxon>
    </lineage>
</organism>
<feature type="transmembrane region" description="Helical" evidence="1">
    <location>
        <begin position="58"/>
        <end position="80"/>
    </location>
</feature>
<keyword evidence="1" id="KW-0812">Transmembrane</keyword>
<feature type="transmembrane region" description="Helical" evidence="1">
    <location>
        <begin position="18"/>
        <end position="38"/>
    </location>
</feature>
<feature type="transmembrane region" description="Helical" evidence="1">
    <location>
        <begin position="184"/>
        <end position="211"/>
    </location>
</feature>
<comment type="caution">
    <text evidence="2">The sequence shown here is derived from an EMBL/GenBank/DDBJ whole genome shotgun (WGS) entry which is preliminary data.</text>
</comment>
<sequence>MERFFFTDMPGVRFVRNVLLFSLAALIPVLFLYVFLAPGFGSALLGGGPALGRFLRQVATNGLLVVFVINYVSFFLFAVAQQRTGRHRDPSMFVLVDIGIRVFLFLALHALIYVLSADWFGSFGGSRKTALSVVAPTLARSAFFENISGVYLYATMVSALPLYITTIKQSQVLRPYVRLGPRNFAVTIIAILSFGLSVALLTVVAETIAYLQG</sequence>